<dbReference type="EMBL" id="EU971657">
    <property type="protein sequence ID" value="ACG43775.1"/>
    <property type="molecule type" value="mRNA"/>
</dbReference>
<proteinExistence type="evidence at transcript level"/>
<dbReference type="OrthoDB" id="777433at2759"/>
<protein>
    <submittedName>
        <fullName evidence="1">Uncharacterized protein</fullName>
    </submittedName>
</protein>
<evidence type="ECO:0000313" key="1">
    <source>
        <dbReference type="EMBL" id="ACG43775.1"/>
    </source>
</evidence>
<dbReference type="GeneID" id="103639011"/>
<reference evidence="1" key="1">
    <citation type="journal article" date="2009" name="Plant Mol. Biol.">
        <title>Insights into corn genes derived from large-scale cDNA sequencing.</title>
        <authorList>
            <person name="Alexandrov N.N."/>
            <person name="Brover V.V."/>
            <person name="Freidin S."/>
            <person name="Troukhan M.E."/>
            <person name="Tatarinova T.V."/>
            <person name="Zhang H."/>
            <person name="Swaller T.J."/>
            <person name="Lu Y.P."/>
            <person name="Bouck J."/>
            <person name="Flavell R.B."/>
            <person name="Feldmann K.A."/>
        </authorList>
    </citation>
    <scope>NUCLEOTIDE SEQUENCE</scope>
</reference>
<dbReference type="RefSeq" id="NP_001316021.1">
    <property type="nucleotide sequence ID" value="NM_001329092.1"/>
</dbReference>
<dbReference type="KEGG" id="zma:103639011"/>
<accession>B6U342</accession>
<organism evidence="1">
    <name type="scientific">Zea mays</name>
    <name type="common">Maize</name>
    <dbReference type="NCBI Taxonomy" id="4577"/>
    <lineage>
        <taxon>Eukaryota</taxon>
        <taxon>Viridiplantae</taxon>
        <taxon>Streptophyta</taxon>
        <taxon>Embryophyta</taxon>
        <taxon>Tracheophyta</taxon>
        <taxon>Spermatophyta</taxon>
        <taxon>Magnoliopsida</taxon>
        <taxon>Liliopsida</taxon>
        <taxon>Poales</taxon>
        <taxon>Poaceae</taxon>
        <taxon>PACMAD clade</taxon>
        <taxon>Panicoideae</taxon>
        <taxon>Andropogonodae</taxon>
        <taxon>Andropogoneae</taxon>
        <taxon>Tripsacinae</taxon>
        <taxon>Zea</taxon>
    </lineage>
</organism>
<name>B6U342_MAIZE</name>
<sequence length="76" mass="8234">MVLALLLPRPCTTPTTRLSNDAVGNDWRAALRRASSTEARRVCFPSSICGGATWRPKDPSTSHHHLICCSPVTVSC</sequence>
<dbReference type="AlphaFoldDB" id="B6U342"/>